<comment type="caution">
    <text evidence="1">The sequence shown here is derived from an EMBL/GenBank/DDBJ whole genome shotgun (WGS) entry which is preliminary data.</text>
</comment>
<keyword evidence="2" id="KW-1185">Reference proteome</keyword>
<name>A0AA37WBF0_9PROT</name>
<evidence type="ECO:0000313" key="1">
    <source>
        <dbReference type="EMBL" id="GLQ86167.1"/>
    </source>
</evidence>
<dbReference type="AlphaFoldDB" id="A0AA37WBF0"/>
<organism evidence="1 2">
    <name type="scientific">Gluconobacter sphaericus NBRC 12467</name>
    <dbReference type="NCBI Taxonomy" id="1307951"/>
    <lineage>
        <taxon>Bacteria</taxon>
        <taxon>Pseudomonadati</taxon>
        <taxon>Pseudomonadota</taxon>
        <taxon>Alphaproteobacteria</taxon>
        <taxon>Acetobacterales</taxon>
        <taxon>Acetobacteraceae</taxon>
        <taxon>Gluconobacter</taxon>
    </lineage>
</organism>
<accession>A0AA37WBF0</accession>
<reference evidence="2" key="1">
    <citation type="journal article" date="2019" name="Int. J. Syst. Evol. Microbiol.">
        <title>The Global Catalogue of Microorganisms (GCM) 10K type strain sequencing project: providing services to taxonomists for standard genome sequencing and annotation.</title>
        <authorList>
            <consortium name="The Broad Institute Genomics Platform"/>
            <consortium name="The Broad Institute Genome Sequencing Center for Infectious Disease"/>
            <person name="Wu L."/>
            <person name="Ma J."/>
        </authorList>
    </citation>
    <scope>NUCLEOTIDE SEQUENCE [LARGE SCALE GENOMIC DNA]</scope>
    <source>
        <strain evidence="2">NBRC 12467</strain>
    </source>
</reference>
<evidence type="ECO:0000313" key="2">
    <source>
        <dbReference type="Proteomes" id="UP001156708"/>
    </source>
</evidence>
<gene>
    <name evidence="1" type="ORF">GCM10007872_30780</name>
</gene>
<dbReference type="EMBL" id="BSNZ01000033">
    <property type="protein sequence ID" value="GLQ86167.1"/>
    <property type="molecule type" value="Genomic_DNA"/>
</dbReference>
<protein>
    <submittedName>
        <fullName evidence="1">Uncharacterized protein</fullName>
    </submittedName>
</protein>
<dbReference type="Proteomes" id="UP001156708">
    <property type="component" value="Unassembled WGS sequence"/>
</dbReference>
<proteinExistence type="predicted"/>
<sequence length="95" mass="9676">MPSHWNSGGGVWWVGVTFGVEGNVAAPVVTLSGAKPDVETGMIPVPGRGKLLAGEDGDVVARAVSILGISLFIGTLRATDIFGAFGRAAWEADPA</sequence>